<protein>
    <submittedName>
        <fullName evidence="3">Putative adhesin</fullName>
    </submittedName>
</protein>
<feature type="region of interest" description="Disordered" evidence="1">
    <location>
        <begin position="1"/>
        <end position="28"/>
    </location>
</feature>
<evidence type="ECO:0000313" key="3">
    <source>
        <dbReference type="EMBL" id="SDW50366.1"/>
    </source>
</evidence>
<dbReference type="EMBL" id="FNOK01000003">
    <property type="protein sequence ID" value="SDW50366.1"/>
    <property type="molecule type" value="Genomic_DNA"/>
</dbReference>
<dbReference type="Gene3D" id="2.160.20.120">
    <property type="match status" value="1"/>
</dbReference>
<dbReference type="RefSeq" id="WP_093261660.1">
    <property type="nucleotide sequence ID" value="NZ_FNOK01000003.1"/>
</dbReference>
<evidence type="ECO:0000313" key="4">
    <source>
        <dbReference type="Proteomes" id="UP000199529"/>
    </source>
</evidence>
<dbReference type="Pfam" id="PF13349">
    <property type="entry name" value="DUF4097"/>
    <property type="match status" value="1"/>
</dbReference>
<dbReference type="InterPro" id="IPR025164">
    <property type="entry name" value="Toastrack_DUF4097"/>
</dbReference>
<keyword evidence="4" id="KW-1185">Reference proteome</keyword>
<evidence type="ECO:0000259" key="2">
    <source>
        <dbReference type="Pfam" id="PF13349"/>
    </source>
</evidence>
<gene>
    <name evidence="3" type="ORF">SAMN05216215_1003308</name>
</gene>
<feature type="domain" description="DUF4097" evidence="2">
    <location>
        <begin position="159"/>
        <end position="305"/>
    </location>
</feature>
<proteinExistence type="predicted"/>
<dbReference type="Proteomes" id="UP000199529">
    <property type="component" value="Unassembled WGS sequence"/>
</dbReference>
<accession>A0A1H2U2G4</accession>
<sequence length="333" mass="34035">MTNDETTGGGPAEPADRPEAEERSSAEERLAELVRSQDFDTAGPIRIDIGNSLGPVVIELAETATTHVEVRHDAAASGPDWRSGLTGLLSWVSEQFSEAGIRTGGEADRGRGAQEPISEAVRRTRIDLTGNRLAVRTPANAPLRNVPLAVKVRAPLDSEVGVHSSSGEISVTGAAGRINVQAGSGTVSIERASDRATIRSGSGQLRLGTMAGGVHARSGSGDVEISVIETASSVATGSGNVWLGTVSGDVLVRSGSGDLTVADATAGQVELITGSGELQVSVHRGTSAEVDLTSSTGTASSDLVVSEVPPEKEPKLQIFGRTGTGDAVLTTAT</sequence>
<dbReference type="OrthoDB" id="3677688at2"/>
<reference evidence="4" key="1">
    <citation type="submission" date="2016-10" db="EMBL/GenBank/DDBJ databases">
        <authorList>
            <person name="Varghese N."/>
            <person name="Submissions S."/>
        </authorList>
    </citation>
    <scope>NUCLEOTIDE SEQUENCE [LARGE SCALE GENOMIC DNA]</scope>
    <source>
        <strain evidence="4">CGMCC 4.3530</strain>
    </source>
</reference>
<name>A0A1H2U2G4_9PSEU</name>
<organism evidence="3 4">
    <name type="scientific">Saccharopolyspora shandongensis</name>
    <dbReference type="NCBI Taxonomy" id="418495"/>
    <lineage>
        <taxon>Bacteria</taxon>
        <taxon>Bacillati</taxon>
        <taxon>Actinomycetota</taxon>
        <taxon>Actinomycetes</taxon>
        <taxon>Pseudonocardiales</taxon>
        <taxon>Pseudonocardiaceae</taxon>
        <taxon>Saccharopolyspora</taxon>
    </lineage>
</organism>
<dbReference type="AlphaFoldDB" id="A0A1H2U2G4"/>
<feature type="compositionally biased region" description="Basic and acidic residues" evidence="1">
    <location>
        <begin position="14"/>
        <end position="28"/>
    </location>
</feature>
<evidence type="ECO:0000256" key="1">
    <source>
        <dbReference type="SAM" id="MobiDB-lite"/>
    </source>
</evidence>
<dbReference type="STRING" id="418495.SAMN05216215_1003308"/>